<protein>
    <submittedName>
        <fullName evidence="1">Nucleotidyltransferase family protein</fullName>
    </submittedName>
</protein>
<gene>
    <name evidence="1" type="ORF">ACFSM5_21515</name>
</gene>
<dbReference type="PANTHER" id="PTHR39166:SF1">
    <property type="entry name" value="BLL1166 PROTEIN"/>
    <property type="match status" value="1"/>
</dbReference>
<dbReference type="Pfam" id="PF06042">
    <property type="entry name" value="NTP_transf_6"/>
    <property type="match status" value="1"/>
</dbReference>
<reference evidence="2" key="1">
    <citation type="journal article" date="2019" name="Int. J. Syst. Evol. Microbiol.">
        <title>The Global Catalogue of Microorganisms (GCM) 10K type strain sequencing project: providing services to taxonomists for standard genome sequencing and annotation.</title>
        <authorList>
            <consortium name="The Broad Institute Genomics Platform"/>
            <consortium name="The Broad Institute Genome Sequencing Center for Infectious Disease"/>
            <person name="Wu L."/>
            <person name="Ma J."/>
        </authorList>
    </citation>
    <scope>NUCLEOTIDE SEQUENCE [LARGE SCALE GENOMIC DNA]</scope>
    <source>
        <strain evidence="2">CGMCC 1.19062</strain>
    </source>
</reference>
<comment type="caution">
    <text evidence="1">The sequence shown here is derived from an EMBL/GenBank/DDBJ whole genome shotgun (WGS) entry which is preliminary data.</text>
</comment>
<evidence type="ECO:0000313" key="1">
    <source>
        <dbReference type="EMBL" id="MFD2265495.1"/>
    </source>
</evidence>
<dbReference type="RefSeq" id="WP_379878896.1">
    <property type="nucleotide sequence ID" value="NZ_JBHUIP010000016.1"/>
</dbReference>
<organism evidence="1 2">
    <name type="scientific">Lacibacterium aquatile</name>
    <dbReference type="NCBI Taxonomy" id="1168082"/>
    <lineage>
        <taxon>Bacteria</taxon>
        <taxon>Pseudomonadati</taxon>
        <taxon>Pseudomonadota</taxon>
        <taxon>Alphaproteobacteria</taxon>
        <taxon>Rhodospirillales</taxon>
        <taxon>Rhodospirillaceae</taxon>
    </lineage>
</organism>
<dbReference type="EMBL" id="JBHUIP010000016">
    <property type="protein sequence ID" value="MFD2265495.1"/>
    <property type="molecule type" value="Genomic_DNA"/>
</dbReference>
<accession>A0ABW5E1X8</accession>
<dbReference type="InterPro" id="IPR009267">
    <property type="entry name" value="NTP_transf_6"/>
</dbReference>
<proteinExistence type="predicted"/>
<dbReference type="Proteomes" id="UP001597295">
    <property type="component" value="Unassembled WGS sequence"/>
</dbReference>
<evidence type="ECO:0000313" key="2">
    <source>
        <dbReference type="Proteomes" id="UP001597295"/>
    </source>
</evidence>
<sequence length="199" mass="22060">MTPDPTAHLTDLIRDVPLLQSVLEKIESLNLPDAWLVAGSIAGIVWNHQAGQPALQGIRDLDIVYFDPQDLSADTEAALEAKFAEFPLPIDVKNQARVPLWFEAKFGVPCPPYRDTPDAIASYPTTSTTLGVRQVGKHLQICAPFGLVDLFDGVIRANGRLTTEEVYVKKTTRWVAEWPHLLVLPWSERVLPESPTVTL</sequence>
<name>A0ABW5E1X8_9PROT</name>
<keyword evidence="2" id="KW-1185">Reference proteome</keyword>
<dbReference type="PANTHER" id="PTHR39166">
    <property type="entry name" value="BLL1166 PROTEIN"/>
    <property type="match status" value="1"/>
</dbReference>